<evidence type="ECO:0000313" key="4">
    <source>
        <dbReference type="Proteomes" id="UP001210528"/>
    </source>
</evidence>
<dbReference type="EMBL" id="FZNK01000018">
    <property type="protein sequence ID" value="SNR74185.1"/>
    <property type="molecule type" value="Genomic_DNA"/>
</dbReference>
<dbReference type="Proteomes" id="UP000198297">
    <property type="component" value="Unassembled WGS sequence"/>
</dbReference>
<accession>A0A238YST5</accession>
<dbReference type="AlphaFoldDB" id="A0A238YST5"/>
<name>A0A238YST5_HALEZ</name>
<dbReference type="EMBL" id="JAQLUK010000020">
    <property type="protein sequence ID" value="MDB2293496.1"/>
    <property type="molecule type" value="Genomic_DNA"/>
</dbReference>
<evidence type="ECO:0000313" key="3">
    <source>
        <dbReference type="Proteomes" id="UP000198297"/>
    </source>
</evidence>
<organism evidence="2 3">
    <name type="scientific">Halorubrum ezzemoulense</name>
    <name type="common">Halorubrum chaoviator</name>
    <dbReference type="NCBI Taxonomy" id="337243"/>
    <lineage>
        <taxon>Archaea</taxon>
        <taxon>Methanobacteriati</taxon>
        <taxon>Methanobacteriota</taxon>
        <taxon>Stenosarchaea group</taxon>
        <taxon>Halobacteria</taxon>
        <taxon>Halobacteriales</taxon>
        <taxon>Haloferacaceae</taxon>
        <taxon>Halorubrum</taxon>
    </lineage>
</organism>
<reference evidence="2 3" key="1">
    <citation type="submission" date="2017-06" db="EMBL/GenBank/DDBJ databases">
        <authorList>
            <person name="Kim H.J."/>
            <person name="Triplett B.A."/>
        </authorList>
    </citation>
    <scope>NUCLEOTIDE SEQUENCE [LARGE SCALE GENOMIC DNA]</scope>
    <source>
        <strain evidence="2 3">DSM 19316</strain>
    </source>
</reference>
<gene>
    <name evidence="1" type="ORF">PM085_14620</name>
    <name evidence="2" type="ORF">SAMN06266787_11824</name>
</gene>
<reference evidence="1 4" key="2">
    <citation type="submission" date="2023-01" db="EMBL/GenBank/DDBJ databases">
        <title>Halorubrum ezzemoulense from Santa Pola, Spain.</title>
        <authorList>
            <person name="Feng Y."/>
            <person name="Louyakis A.S."/>
            <person name="Gogarten J.P."/>
        </authorList>
    </citation>
    <scope>NUCLEOTIDE SEQUENCE [LARGE SCALE GENOMIC DNA]</scope>
    <source>
        <strain evidence="1 4">AMM015</strain>
    </source>
</reference>
<sequence>MNRDDGAGEFDPICLPALQCIRDCWLEPESLVGDDYEIITF</sequence>
<keyword evidence="4" id="KW-1185">Reference proteome</keyword>
<proteinExistence type="predicted"/>
<evidence type="ECO:0000313" key="1">
    <source>
        <dbReference type="EMBL" id="MDB2293496.1"/>
    </source>
</evidence>
<evidence type="ECO:0000313" key="2">
    <source>
        <dbReference type="EMBL" id="SNR74185.1"/>
    </source>
</evidence>
<dbReference type="RefSeq" id="WP_255509803.1">
    <property type="nucleotide sequence ID" value="NZ_FZNK01000018.1"/>
</dbReference>
<dbReference type="Proteomes" id="UP001210528">
    <property type="component" value="Unassembled WGS sequence"/>
</dbReference>
<protein>
    <submittedName>
        <fullName evidence="2">Uncharacterized protein</fullName>
    </submittedName>
</protein>